<reference evidence="2" key="1">
    <citation type="journal article" date="2021" name="Nat. Commun.">
        <title>Genetic determinants of endophytism in the Arabidopsis root mycobiome.</title>
        <authorList>
            <person name="Mesny F."/>
            <person name="Miyauchi S."/>
            <person name="Thiergart T."/>
            <person name="Pickel B."/>
            <person name="Atanasova L."/>
            <person name="Karlsson M."/>
            <person name="Huettel B."/>
            <person name="Barry K.W."/>
            <person name="Haridas S."/>
            <person name="Chen C."/>
            <person name="Bauer D."/>
            <person name="Andreopoulos W."/>
            <person name="Pangilinan J."/>
            <person name="LaButti K."/>
            <person name="Riley R."/>
            <person name="Lipzen A."/>
            <person name="Clum A."/>
            <person name="Drula E."/>
            <person name="Henrissat B."/>
            <person name="Kohler A."/>
            <person name="Grigoriev I.V."/>
            <person name="Martin F.M."/>
            <person name="Hacquard S."/>
        </authorList>
    </citation>
    <scope>NUCLEOTIDE SEQUENCE</scope>
    <source>
        <strain evidence="2">MPI-CAGE-AT-0021</strain>
    </source>
</reference>
<evidence type="ECO:0000259" key="1">
    <source>
        <dbReference type="Pfam" id="PF14856"/>
    </source>
</evidence>
<gene>
    <name evidence="2" type="ORF">B0J13DRAFT_531069</name>
</gene>
<accession>A0A9P9DUT4</accession>
<keyword evidence="3" id="KW-1185">Reference proteome</keyword>
<dbReference type="EMBL" id="JAGMUU010000023">
    <property type="protein sequence ID" value="KAH7126534.1"/>
    <property type="molecule type" value="Genomic_DNA"/>
</dbReference>
<comment type="caution">
    <text evidence="2">The sequence shown here is derived from an EMBL/GenBank/DDBJ whole genome shotgun (WGS) entry which is preliminary data.</text>
</comment>
<dbReference type="Pfam" id="PF14856">
    <property type="entry name" value="Hce2"/>
    <property type="match status" value="1"/>
</dbReference>
<dbReference type="InterPro" id="IPR029226">
    <property type="entry name" value="Ecp2-like"/>
</dbReference>
<dbReference type="AlphaFoldDB" id="A0A9P9DUT4"/>
<sequence>MSRRVHEHTVDDLIRLDITTPGSMRIPIRSPERAFQSWDTSTAGSSTYYPCDIPSGISDCGDSTFEDQTSDASPSVEDCRTIITNIEGDASTEWTTEVVGKNQREIASYGSCSFGVEATEVTGNVNFQVGGQDVIGIINLAIEKFGGSGKVGAKGDMGCNGNVKDQGVKWGIY</sequence>
<feature type="domain" description="Ecp2 effector protein-like" evidence="1">
    <location>
        <begin position="59"/>
        <end position="159"/>
    </location>
</feature>
<evidence type="ECO:0000313" key="2">
    <source>
        <dbReference type="EMBL" id="KAH7126534.1"/>
    </source>
</evidence>
<protein>
    <submittedName>
        <fullName evidence="2">Necrosis-inducing factor-domain-containing protein</fullName>
    </submittedName>
</protein>
<name>A0A9P9DUT4_9HYPO</name>
<evidence type="ECO:0000313" key="3">
    <source>
        <dbReference type="Proteomes" id="UP000717696"/>
    </source>
</evidence>
<dbReference type="Proteomes" id="UP000717696">
    <property type="component" value="Unassembled WGS sequence"/>
</dbReference>
<dbReference type="OrthoDB" id="73875at2759"/>
<proteinExistence type="predicted"/>
<organism evidence="2 3">
    <name type="scientific">Dactylonectria estremocensis</name>
    <dbReference type="NCBI Taxonomy" id="1079267"/>
    <lineage>
        <taxon>Eukaryota</taxon>
        <taxon>Fungi</taxon>
        <taxon>Dikarya</taxon>
        <taxon>Ascomycota</taxon>
        <taxon>Pezizomycotina</taxon>
        <taxon>Sordariomycetes</taxon>
        <taxon>Hypocreomycetidae</taxon>
        <taxon>Hypocreales</taxon>
        <taxon>Nectriaceae</taxon>
        <taxon>Dactylonectria</taxon>
    </lineage>
</organism>